<feature type="domain" description="CHRD" evidence="3">
    <location>
        <begin position="33"/>
        <end position="153"/>
    </location>
</feature>
<dbReference type="PROSITE" id="PS51257">
    <property type="entry name" value="PROKAR_LIPOPROTEIN"/>
    <property type="match status" value="1"/>
</dbReference>
<reference evidence="4 5" key="1">
    <citation type="journal article" date="2012" name="J. Bacteriol.">
        <title>Genome Sequence of the Filamentous Bacterium Fibrisoma limi BUZ 3T.</title>
        <authorList>
            <person name="Filippini M."/>
            <person name="Qi W."/>
            <person name="Jaenicke S."/>
            <person name="Goesmann A."/>
            <person name="Smits T.H."/>
            <person name="Bagheri H.C."/>
        </authorList>
    </citation>
    <scope>NUCLEOTIDE SEQUENCE [LARGE SCALE GENOMIC DNA]</scope>
    <source>
        <strain evidence="5">BUZ 3T</strain>
    </source>
</reference>
<dbReference type="SMART" id="SM00754">
    <property type="entry name" value="CHRD"/>
    <property type="match status" value="1"/>
</dbReference>
<dbReference type="InterPro" id="IPR010895">
    <property type="entry name" value="CHRD"/>
</dbReference>
<evidence type="ECO:0000256" key="1">
    <source>
        <dbReference type="SAM" id="MobiDB-lite"/>
    </source>
</evidence>
<sequence>MNTKKWLMAMALMAAPILMVSCNDDDDSTPDDPNDTFGATLNGGQEVPPTSSTATGTYTANYNRVTRVLSYTVAYQGFTPTMGHIHSVTATTAEGNNGPVSIPFQGSLASPISGTVALSQAQQDEMYARRTYVNLHSAQFPNGEIRGNVRQTD</sequence>
<dbReference type="eggNOG" id="ENOG50332TF">
    <property type="taxonomic scope" value="Bacteria"/>
</dbReference>
<name>I2GC80_9BACT</name>
<dbReference type="Pfam" id="PF07452">
    <property type="entry name" value="CHRD"/>
    <property type="match status" value="1"/>
</dbReference>
<dbReference type="OrthoDB" id="571052at2"/>
<dbReference type="RefSeq" id="WP_009280090.1">
    <property type="nucleotide sequence ID" value="NZ_CAIT01000004.1"/>
</dbReference>
<evidence type="ECO:0000313" key="4">
    <source>
        <dbReference type="EMBL" id="CCH51504.1"/>
    </source>
</evidence>
<dbReference type="Proteomes" id="UP000009309">
    <property type="component" value="Unassembled WGS sequence"/>
</dbReference>
<feature type="signal peptide" evidence="2">
    <location>
        <begin position="1"/>
        <end position="20"/>
    </location>
</feature>
<dbReference type="PROSITE" id="PS50933">
    <property type="entry name" value="CHRD"/>
    <property type="match status" value="1"/>
</dbReference>
<feature type="compositionally biased region" description="Polar residues" evidence="1">
    <location>
        <begin position="37"/>
        <end position="57"/>
    </location>
</feature>
<feature type="compositionally biased region" description="Acidic residues" evidence="1">
    <location>
        <begin position="24"/>
        <end position="34"/>
    </location>
</feature>
<evidence type="ECO:0000259" key="3">
    <source>
        <dbReference type="PROSITE" id="PS50933"/>
    </source>
</evidence>
<comment type="caution">
    <text evidence="4">The sequence shown here is derived from an EMBL/GenBank/DDBJ whole genome shotgun (WGS) entry which is preliminary data.</text>
</comment>
<feature type="region of interest" description="Disordered" evidence="1">
    <location>
        <begin position="24"/>
        <end position="57"/>
    </location>
</feature>
<evidence type="ECO:0000256" key="2">
    <source>
        <dbReference type="SAM" id="SignalP"/>
    </source>
</evidence>
<proteinExistence type="predicted"/>
<accession>I2GC80</accession>
<feature type="chain" id="PRO_5003658283" evidence="2">
    <location>
        <begin position="21"/>
        <end position="153"/>
    </location>
</feature>
<protein>
    <submittedName>
        <fullName evidence="4">CHRD</fullName>
    </submittedName>
</protein>
<gene>
    <name evidence="4" type="ORF">BN8_00432</name>
</gene>
<dbReference type="STRING" id="1185876.BN8_00432"/>
<keyword evidence="2" id="KW-0732">Signal</keyword>
<evidence type="ECO:0000313" key="5">
    <source>
        <dbReference type="Proteomes" id="UP000009309"/>
    </source>
</evidence>
<dbReference type="EMBL" id="CAIT01000004">
    <property type="protein sequence ID" value="CCH51504.1"/>
    <property type="molecule type" value="Genomic_DNA"/>
</dbReference>
<organism evidence="4 5">
    <name type="scientific">Fibrisoma limi BUZ 3</name>
    <dbReference type="NCBI Taxonomy" id="1185876"/>
    <lineage>
        <taxon>Bacteria</taxon>
        <taxon>Pseudomonadati</taxon>
        <taxon>Bacteroidota</taxon>
        <taxon>Cytophagia</taxon>
        <taxon>Cytophagales</taxon>
        <taxon>Spirosomataceae</taxon>
        <taxon>Fibrisoma</taxon>
    </lineage>
</organism>
<dbReference type="AlphaFoldDB" id="I2GC80"/>
<keyword evidence="5" id="KW-1185">Reference proteome</keyword>